<dbReference type="EMBL" id="JAEQMG010000163">
    <property type="protein sequence ID" value="MBK6089938.1"/>
    <property type="molecule type" value="Genomic_DNA"/>
</dbReference>
<evidence type="ECO:0000313" key="6">
    <source>
        <dbReference type="Proteomes" id="UP000633365"/>
    </source>
</evidence>
<organism evidence="5 6">
    <name type="scientific">Ruminococcus difficilis</name>
    <dbReference type="NCBI Taxonomy" id="2763069"/>
    <lineage>
        <taxon>Bacteria</taxon>
        <taxon>Bacillati</taxon>
        <taxon>Bacillota</taxon>
        <taxon>Clostridia</taxon>
        <taxon>Eubacteriales</taxon>
        <taxon>Oscillospiraceae</taxon>
        <taxon>Ruminococcus</taxon>
    </lineage>
</organism>
<feature type="domain" description="YARHG" evidence="4">
    <location>
        <begin position="217"/>
        <end position="304"/>
    </location>
</feature>
<dbReference type="Pfam" id="PF13308">
    <property type="entry name" value="YARHG"/>
    <property type="match status" value="1"/>
</dbReference>
<feature type="domain" description="BIG2" evidence="3">
    <location>
        <begin position="97"/>
        <end position="174"/>
    </location>
</feature>
<dbReference type="Proteomes" id="UP000633365">
    <property type="component" value="Unassembled WGS sequence"/>
</dbReference>
<dbReference type="SMART" id="SM00635">
    <property type="entry name" value="BID_2"/>
    <property type="match status" value="2"/>
</dbReference>
<proteinExistence type="predicted"/>
<dbReference type="Gene3D" id="2.60.40.1080">
    <property type="match status" value="2"/>
</dbReference>
<protein>
    <submittedName>
        <fullName evidence="5">Ig-like domain-containing protein</fullName>
    </submittedName>
</protein>
<dbReference type="InterPro" id="IPR008964">
    <property type="entry name" value="Invasin/intimin_cell_adhesion"/>
</dbReference>
<evidence type="ECO:0000259" key="4">
    <source>
        <dbReference type="SMART" id="SM01324"/>
    </source>
</evidence>
<dbReference type="Pfam" id="PF02368">
    <property type="entry name" value="Big_2"/>
    <property type="match status" value="2"/>
</dbReference>
<evidence type="ECO:0000256" key="1">
    <source>
        <dbReference type="SAM" id="MobiDB-lite"/>
    </source>
</evidence>
<dbReference type="RefSeq" id="WP_201428629.1">
    <property type="nucleotide sequence ID" value="NZ_JAEQMG010000163.1"/>
</dbReference>
<reference evidence="5" key="1">
    <citation type="submission" date="2021-01" db="EMBL/GenBank/DDBJ databases">
        <title>Genome public.</title>
        <authorList>
            <person name="Liu C."/>
            <person name="Sun Q."/>
        </authorList>
    </citation>
    <scope>NUCLEOTIDE SEQUENCE</scope>
    <source>
        <strain evidence="5">M6</strain>
    </source>
</reference>
<dbReference type="Gene3D" id="1.20.58.1690">
    <property type="match status" value="1"/>
</dbReference>
<accession>A0A934WU18</accession>
<dbReference type="InterPro" id="IPR025582">
    <property type="entry name" value="YARHG_dom"/>
</dbReference>
<keyword evidence="6" id="KW-1185">Reference proteome</keyword>
<keyword evidence="2" id="KW-0732">Signal</keyword>
<feature type="region of interest" description="Disordered" evidence="1">
    <location>
        <begin position="178"/>
        <end position="217"/>
    </location>
</feature>
<feature type="signal peptide" evidence="2">
    <location>
        <begin position="1"/>
        <end position="19"/>
    </location>
</feature>
<name>A0A934WU18_9FIRM</name>
<comment type="caution">
    <text evidence="5">The sequence shown here is derived from an EMBL/GenBank/DDBJ whole genome shotgun (WGS) entry which is preliminary data.</text>
</comment>
<dbReference type="InterPro" id="IPR003343">
    <property type="entry name" value="Big_2"/>
</dbReference>
<gene>
    <name evidence="5" type="ORF">JKK62_15035</name>
</gene>
<dbReference type="PROSITE" id="PS51257">
    <property type="entry name" value="PROKAR_LIPOPROTEIN"/>
    <property type="match status" value="1"/>
</dbReference>
<dbReference type="InterPro" id="IPR038434">
    <property type="entry name" value="YARHG_sf"/>
</dbReference>
<dbReference type="SUPFAM" id="SSF49373">
    <property type="entry name" value="Invasin/intimin cell-adhesion fragments"/>
    <property type="match status" value="2"/>
</dbReference>
<evidence type="ECO:0000256" key="2">
    <source>
        <dbReference type="SAM" id="SignalP"/>
    </source>
</evidence>
<evidence type="ECO:0000313" key="5">
    <source>
        <dbReference type="EMBL" id="MBK6089938.1"/>
    </source>
</evidence>
<feature type="chain" id="PRO_5039379359" evidence="2">
    <location>
        <begin position="20"/>
        <end position="305"/>
    </location>
</feature>
<dbReference type="SMART" id="SM01324">
    <property type="entry name" value="YARHG"/>
    <property type="match status" value="1"/>
</dbReference>
<sequence length="305" mass="31997">MKRFILLLLGCLTACIILAGCSEKLTLDQTQLDMTVGDSAELSAGKATRVSWESNNDAVATVNGGEVNAKSAGEAIITASLENGETATCRVKVSDKLINEITLSATGVRIEVGKTIQLEAAYKPADASHVVLSWESSDPNIATVNNEGFVTGVFAGVTTITCKSDNGVKASCTVNVGSASQPTAAPTHPPAVIKPTETTAAPKSTDPAASSQSGSSGGMLFPDSSTRYLTNDEIAAKIYSMSGTPLSNSFGQDAVNEIYARHGFVFRTASIRSYYEAQSWYHPDPGYDGSLSAIEQYNVGLLSQY</sequence>
<evidence type="ECO:0000259" key="3">
    <source>
        <dbReference type="SMART" id="SM00635"/>
    </source>
</evidence>
<feature type="domain" description="BIG2" evidence="3">
    <location>
        <begin position="21"/>
        <end position="91"/>
    </location>
</feature>
<dbReference type="AlphaFoldDB" id="A0A934WU18"/>